<reference evidence="2" key="1">
    <citation type="submission" date="2014-11" db="EMBL/GenBank/DDBJ databases">
        <authorList>
            <person name="Zhu J."/>
            <person name="Qi W."/>
            <person name="Song R."/>
        </authorList>
    </citation>
    <scope>NUCLEOTIDE SEQUENCE</scope>
</reference>
<dbReference type="AlphaFoldDB" id="A0A1B1TAS0"/>
<sequence length="723" mass="82399">MLSDTERGILSRLSEFSEEIEASWDVPRALSLPGLADSLGLVRSSLHKPLSKLEEEGLVFTRVAHVIGGGSRKRKVIHITSLGREKANTFENNLQIKNGKLFGTFPDISKIFGRENDKQILTKQIFEGDSIFLSGLPGIGKTSIVRNIVPEILEFGWTVRWATCYSNTDISDIALQWTEKKSLRDISSLTSYCGKNKSLLIIDEIQEVHPRHIDSIGKLLNQLKDSRASILVIVRSPNPLNYIEGFSEYRLLGLDEIEGKNLLPKDIDQVKALEIVSALGGHPLALHLWSPESELPEEVEAVQNFVESNVISKLTRDALLTLDELSLSPIPLNVNEIFDSNGIGELDDSAILRWFEQKSEPHHLIRNVRRSLWSDIEREKMHEKAANYWSEREGDEALWIETYHKINSKSFQNNSLINNISIISKENSAIAALLIEDAIKIEDSEDLRFKAVDIAFERAEYEIINNHLSMIDDSPQKKIRTARLLRINGDIDSAKELENECLSFFSAADKIRFKISMLVRKFDDRIPRKIEIRLAEEILSEIYNLDFENISDTDRYTAELTLNLLKHSIALDTSNLTLASQSRSELEIILSNNQEHLMLLDLRAKLAISNSSELIDLTLESVHSFIQTCSDQLKKISIIHSTLEVTKPDFPDWLIESHDGLFQQPLREDLAAHRRMSAQCWYWRGVIHQSHRLSYWQEAIHRFRAAECNQAANELLKELTKSI</sequence>
<feature type="domain" description="ATPase AAA-type core" evidence="1">
    <location>
        <begin position="132"/>
        <end position="235"/>
    </location>
</feature>
<dbReference type="SUPFAM" id="SSF46785">
    <property type="entry name" value="Winged helix' DNA-binding domain"/>
    <property type="match status" value="1"/>
</dbReference>
<dbReference type="SUPFAM" id="SSF52540">
    <property type="entry name" value="P-loop containing nucleoside triphosphate hydrolases"/>
    <property type="match status" value="1"/>
</dbReference>
<protein>
    <recommendedName>
        <fullName evidence="1">ATPase AAA-type core domain-containing protein</fullName>
    </recommendedName>
</protein>
<dbReference type="Gene3D" id="1.10.10.10">
    <property type="entry name" value="Winged helix-like DNA-binding domain superfamily/Winged helix DNA-binding domain"/>
    <property type="match status" value="1"/>
</dbReference>
<organism evidence="2">
    <name type="scientific">uncultured Poseidoniia archaeon</name>
    <dbReference type="NCBI Taxonomy" id="1697135"/>
    <lineage>
        <taxon>Archaea</taxon>
        <taxon>Methanobacteriati</taxon>
        <taxon>Thermoplasmatota</taxon>
        <taxon>Candidatus Poseidoniia</taxon>
        <taxon>environmental samples</taxon>
    </lineage>
</organism>
<dbReference type="Gene3D" id="3.40.50.300">
    <property type="entry name" value="P-loop containing nucleotide triphosphate hydrolases"/>
    <property type="match status" value="1"/>
</dbReference>
<dbReference type="EMBL" id="KP211822">
    <property type="protein sequence ID" value="ANV79355.1"/>
    <property type="molecule type" value="Genomic_DNA"/>
</dbReference>
<evidence type="ECO:0000259" key="1">
    <source>
        <dbReference type="Pfam" id="PF00004"/>
    </source>
</evidence>
<dbReference type="InterPro" id="IPR027417">
    <property type="entry name" value="P-loop_NTPase"/>
</dbReference>
<reference evidence="2" key="2">
    <citation type="journal article" date="2015" name="ISME J.">
        <title>A new class of marine Euryarchaeota group II from the Mediterranean deep chlorophyll maximum.</title>
        <authorList>
            <person name="Martin-Cuadrado A.B."/>
            <person name="Garcia-Heredia I."/>
            <person name="Molto A.G."/>
            <person name="Lopez-Ubeda R."/>
            <person name="Kimes N."/>
            <person name="Lopez-Garcia P."/>
            <person name="Moreira D."/>
            <person name="Rodriguez-Valera F."/>
        </authorList>
    </citation>
    <scope>NUCLEOTIDE SEQUENCE</scope>
</reference>
<accession>A0A1B1TAS0</accession>
<dbReference type="InterPro" id="IPR003959">
    <property type="entry name" value="ATPase_AAA_core"/>
</dbReference>
<name>A0A1B1TAS0_9ARCH</name>
<evidence type="ECO:0000313" key="2">
    <source>
        <dbReference type="EMBL" id="ANV79355.1"/>
    </source>
</evidence>
<dbReference type="Pfam" id="PF00004">
    <property type="entry name" value="AAA"/>
    <property type="match status" value="1"/>
</dbReference>
<proteinExistence type="predicted"/>
<dbReference type="InterPro" id="IPR036388">
    <property type="entry name" value="WH-like_DNA-bd_sf"/>
</dbReference>
<dbReference type="GO" id="GO:0016887">
    <property type="term" value="F:ATP hydrolysis activity"/>
    <property type="evidence" value="ECO:0007669"/>
    <property type="project" value="InterPro"/>
</dbReference>
<dbReference type="GO" id="GO:0005524">
    <property type="term" value="F:ATP binding"/>
    <property type="evidence" value="ECO:0007669"/>
    <property type="project" value="InterPro"/>
</dbReference>
<dbReference type="InterPro" id="IPR036390">
    <property type="entry name" value="WH_DNA-bd_sf"/>
</dbReference>